<gene>
    <name evidence="2" type="ORF">AAL_04472</name>
</gene>
<comment type="caution">
    <text evidence="2">The sequence shown here is derived from an EMBL/GenBank/DDBJ whole genome shotgun (WGS) entry which is preliminary data.</text>
</comment>
<protein>
    <submittedName>
        <fullName evidence="2">Uncharacterized protein</fullName>
    </submittedName>
</protein>
<sequence>MAFAGPLAPSSLQHEVGAIDSTAIESWSTNGPASRVEEPAPAARFASTNNLAEDDMFSSQIVNNGVDMPHATQQPESTTDIPLDGTIDPRLLTKTNDDMNWT</sequence>
<feature type="region of interest" description="Disordered" evidence="1">
    <location>
        <begin position="59"/>
        <end position="102"/>
    </location>
</feature>
<dbReference type="EMBL" id="AZGY01000009">
    <property type="protein sequence ID" value="KZZ95241.1"/>
    <property type="molecule type" value="Genomic_DNA"/>
</dbReference>
<evidence type="ECO:0000313" key="2">
    <source>
        <dbReference type="EMBL" id="KZZ95241.1"/>
    </source>
</evidence>
<proteinExistence type="predicted"/>
<organism evidence="2 3">
    <name type="scientific">Moelleriella libera RCEF 2490</name>
    <dbReference type="NCBI Taxonomy" id="1081109"/>
    <lineage>
        <taxon>Eukaryota</taxon>
        <taxon>Fungi</taxon>
        <taxon>Dikarya</taxon>
        <taxon>Ascomycota</taxon>
        <taxon>Pezizomycotina</taxon>
        <taxon>Sordariomycetes</taxon>
        <taxon>Hypocreomycetidae</taxon>
        <taxon>Hypocreales</taxon>
        <taxon>Clavicipitaceae</taxon>
        <taxon>Moelleriella</taxon>
    </lineage>
</organism>
<feature type="compositionally biased region" description="Polar residues" evidence="1">
    <location>
        <begin position="71"/>
        <end position="80"/>
    </location>
</feature>
<dbReference type="AlphaFoldDB" id="A0A168BFM6"/>
<evidence type="ECO:0000256" key="1">
    <source>
        <dbReference type="SAM" id="MobiDB-lite"/>
    </source>
</evidence>
<keyword evidence="3" id="KW-1185">Reference proteome</keyword>
<reference evidence="2 3" key="1">
    <citation type="journal article" date="2016" name="Genome Biol. Evol.">
        <title>Divergent and convergent evolution of fungal pathogenicity.</title>
        <authorList>
            <person name="Shang Y."/>
            <person name="Xiao G."/>
            <person name="Zheng P."/>
            <person name="Cen K."/>
            <person name="Zhan S."/>
            <person name="Wang C."/>
        </authorList>
    </citation>
    <scope>NUCLEOTIDE SEQUENCE [LARGE SCALE GENOMIC DNA]</scope>
    <source>
        <strain evidence="2 3">RCEF 2490</strain>
    </source>
</reference>
<name>A0A168BFM6_9HYPO</name>
<dbReference type="Proteomes" id="UP000078544">
    <property type="component" value="Unassembled WGS sequence"/>
</dbReference>
<evidence type="ECO:0000313" key="3">
    <source>
        <dbReference type="Proteomes" id="UP000078544"/>
    </source>
</evidence>
<accession>A0A168BFM6</accession>